<organism evidence="5 6">
    <name type="scientific">Amphibacillus marinus</name>
    <dbReference type="NCBI Taxonomy" id="872970"/>
    <lineage>
        <taxon>Bacteria</taxon>
        <taxon>Bacillati</taxon>
        <taxon>Bacillota</taxon>
        <taxon>Bacilli</taxon>
        <taxon>Bacillales</taxon>
        <taxon>Bacillaceae</taxon>
        <taxon>Amphibacillus</taxon>
    </lineage>
</organism>
<dbReference type="Pfam" id="PF00294">
    <property type="entry name" value="PfkB"/>
    <property type="match status" value="1"/>
</dbReference>
<dbReference type="PROSITE" id="PS00584">
    <property type="entry name" value="PFKB_KINASES_2"/>
    <property type="match status" value="1"/>
</dbReference>
<evidence type="ECO:0000256" key="2">
    <source>
        <dbReference type="ARBA" id="ARBA00022679"/>
    </source>
</evidence>
<dbReference type="CDD" id="cd01166">
    <property type="entry name" value="KdgK"/>
    <property type="match status" value="1"/>
</dbReference>
<evidence type="ECO:0000256" key="1">
    <source>
        <dbReference type="ARBA" id="ARBA00010688"/>
    </source>
</evidence>
<dbReference type="InterPro" id="IPR002173">
    <property type="entry name" value="Carboh/pur_kinase_PfkB_CS"/>
</dbReference>
<dbReference type="Gene3D" id="3.40.1190.20">
    <property type="match status" value="1"/>
</dbReference>
<protein>
    <submittedName>
        <fullName evidence="5">2-dehydro-3-deoxygluconokinase</fullName>
    </submittedName>
</protein>
<dbReference type="PANTHER" id="PTHR43320">
    <property type="entry name" value="SUGAR KINASE"/>
    <property type="match status" value="1"/>
</dbReference>
<dbReference type="RefSeq" id="WP_245751594.1">
    <property type="nucleotide sequence ID" value="NZ_FODJ01000003.1"/>
</dbReference>
<keyword evidence="6" id="KW-1185">Reference proteome</keyword>
<dbReference type="GO" id="GO:0016301">
    <property type="term" value="F:kinase activity"/>
    <property type="evidence" value="ECO:0007669"/>
    <property type="project" value="UniProtKB-KW"/>
</dbReference>
<name>A0A1H8LDB1_9BACI</name>
<comment type="similarity">
    <text evidence="1">Belongs to the carbohydrate kinase PfkB family.</text>
</comment>
<keyword evidence="2" id="KW-0808">Transferase</keyword>
<proteinExistence type="inferred from homology"/>
<evidence type="ECO:0000259" key="4">
    <source>
        <dbReference type="Pfam" id="PF00294"/>
    </source>
</evidence>
<dbReference type="SUPFAM" id="SSF53613">
    <property type="entry name" value="Ribokinase-like"/>
    <property type="match status" value="1"/>
</dbReference>
<gene>
    <name evidence="5" type="ORF">SAMN04488134_103168</name>
</gene>
<dbReference type="AlphaFoldDB" id="A0A1H8LDB1"/>
<evidence type="ECO:0000313" key="5">
    <source>
        <dbReference type="EMBL" id="SEO03131.1"/>
    </source>
</evidence>
<dbReference type="STRING" id="872970.SAMN04488134_103168"/>
<reference evidence="5 6" key="1">
    <citation type="submission" date="2016-10" db="EMBL/GenBank/DDBJ databases">
        <authorList>
            <person name="de Groot N.N."/>
        </authorList>
    </citation>
    <scope>NUCLEOTIDE SEQUENCE [LARGE SCALE GENOMIC DNA]</scope>
    <source>
        <strain evidence="5 6">CGMCC 1.10434</strain>
    </source>
</reference>
<dbReference type="InterPro" id="IPR029056">
    <property type="entry name" value="Ribokinase-like"/>
</dbReference>
<dbReference type="Proteomes" id="UP000199300">
    <property type="component" value="Unassembled WGS sequence"/>
</dbReference>
<accession>A0A1H8LDB1</accession>
<evidence type="ECO:0000256" key="3">
    <source>
        <dbReference type="ARBA" id="ARBA00022777"/>
    </source>
</evidence>
<evidence type="ECO:0000313" key="6">
    <source>
        <dbReference type="Proteomes" id="UP000199300"/>
    </source>
</evidence>
<dbReference type="InterPro" id="IPR052700">
    <property type="entry name" value="Carb_kinase_PfkB-like"/>
</dbReference>
<dbReference type="InterPro" id="IPR011611">
    <property type="entry name" value="PfkB_dom"/>
</dbReference>
<keyword evidence="3 5" id="KW-0418">Kinase</keyword>
<sequence>MGKETNMDVVTFGEAMAMFIADQPGPLTNMSKCSLALAGAEVNVAIGLARLGYQTGWVSQLGNDEFGRFILDRLAQERVNLANVTINKVWPTGFQFKSKVRSGDPRVEYFRANSAASKIDQQQFSNSYFLNFSHLHLTGIPLAISKSARMFSQLAITCMREQGRPISFDPNLRPMLWKSKHEMIDTVNIFAKQANYFLPGLEEGRLLTGRETPEDIADFYLEQGVEMVAVKLANNGAYYKTRSKSGYVSQIPVTKVVDTVGAGDGFAVGVISGLLDGLTIEETIFRANIIGALAVQSEGDHDNYPTREQLEKYQRQFV</sequence>
<dbReference type="PANTHER" id="PTHR43320:SF2">
    <property type="entry name" value="2-DEHYDRO-3-DEOXYGLUCONOKINASE_2-DEHYDRO-3-DEOXYGALACTONOKINASE"/>
    <property type="match status" value="1"/>
</dbReference>
<feature type="domain" description="Carbohydrate kinase PfkB" evidence="4">
    <location>
        <begin position="8"/>
        <end position="306"/>
    </location>
</feature>
<dbReference type="EMBL" id="FODJ01000003">
    <property type="protein sequence ID" value="SEO03131.1"/>
    <property type="molecule type" value="Genomic_DNA"/>
</dbReference>